<dbReference type="Proteomes" id="UP000235786">
    <property type="component" value="Unassembled WGS sequence"/>
</dbReference>
<protein>
    <submittedName>
        <fullName evidence="1">Uncharacterized protein</fullName>
    </submittedName>
</protein>
<evidence type="ECO:0000313" key="1">
    <source>
        <dbReference type="EMBL" id="PMD34894.1"/>
    </source>
</evidence>
<organism evidence="1 2">
    <name type="scientific">Hyaloscypha variabilis (strain UAMH 11265 / GT02V1 / F)</name>
    <name type="common">Meliniomyces variabilis</name>
    <dbReference type="NCBI Taxonomy" id="1149755"/>
    <lineage>
        <taxon>Eukaryota</taxon>
        <taxon>Fungi</taxon>
        <taxon>Dikarya</taxon>
        <taxon>Ascomycota</taxon>
        <taxon>Pezizomycotina</taxon>
        <taxon>Leotiomycetes</taxon>
        <taxon>Helotiales</taxon>
        <taxon>Hyaloscyphaceae</taxon>
        <taxon>Hyaloscypha</taxon>
        <taxon>Hyaloscypha variabilis</taxon>
    </lineage>
</organism>
<evidence type="ECO:0000313" key="2">
    <source>
        <dbReference type="Proteomes" id="UP000235786"/>
    </source>
</evidence>
<reference evidence="1 2" key="1">
    <citation type="submission" date="2016-04" db="EMBL/GenBank/DDBJ databases">
        <title>A degradative enzymes factory behind the ericoid mycorrhizal symbiosis.</title>
        <authorList>
            <consortium name="DOE Joint Genome Institute"/>
            <person name="Martino E."/>
            <person name="Morin E."/>
            <person name="Grelet G."/>
            <person name="Kuo A."/>
            <person name="Kohler A."/>
            <person name="Daghino S."/>
            <person name="Barry K."/>
            <person name="Choi C."/>
            <person name="Cichocki N."/>
            <person name="Clum A."/>
            <person name="Copeland A."/>
            <person name="Hainaut M."/>
            <person name="Haridas S."/>
            <person name="Labutti K."/>
            <person name="Lindquist E."/>
            <person name="Lipzen A."/>
            <person name="Khouja H.-R."/>
            <person name="Murat C."/>
            <person name="Ohm R."/>
            <person name="Olson A."/>
            <person name="Spatafora J."/>
            <person name="Veneault-Fourrey C."/>
            <person name="Henrissat B."/>
            <person name="Grigoriev I."/>
            <person name="Martin F."/>
            <person name="Perotto S."/>
        </authorList>
    </citation>
    <scope>NUCLEOTIDE SEQUENCE [LARGE SCALE GENOMIC DNA]</scope>
    <source>
        <strain evidence="1 2">F</strain>
    </source>
</reference>
<gene>
    <name evidence="1" type="ORF">L207DRAFT_128597</name>
</gene>
<accession>A0A2J6R8P2</accession>
<dbReference type="AlphaFoldDB" id="A0A2J6R8P2"/>
<sequence length="159" mass="18009">MTTRLRCVCLIVTQDSRCGSWIFFLPPEFRYCEKCLSCLADSLPSWVLIDAIRVPCSQAFRTMRWGQIPIRHVVGQASIDLLARSITGSPILGTCIRYRSTMFCMSTKSMHVERGLSLPKHGDGEHTGLELSCMWFSRINEVVESSLRGCWNATQRSTN</sequence>
<proteinExistence type="predicted"/>
<dbReference type="EMBL" id="KZ613953">
    <property type="protein sequence ID" value="PMD34894.1"/>
    <property type="molecule type" value="Genomic_DNA"/>
</dbReference>
<name>A0A2J6R8P2_HYAVF</name>
<keyword evidence="2" id="KW-1185">Reference proteome</keyword>